<dbReference type="Pfam" id="PF00856">
    <property type="entry name" value="SET"/>
    <property type="match status" value="1"/>
</dbReference>
<dbReference type="PANTHER" id="PTHR47643">
    <property type="entry name" value="TPR DOMAIN PROTEIN (AFU_ORTHOLOGUE AFUA_5G12710)"/>
    <property type="match status" value="1"/>
</dbReference>
<dbReference type="AlphaFoldDB" id="A0A1V8TIR7"/>
<comment type="caution">
    <text evidence="2">The sequence shown here is derived from an EMBL/GenBank/DDBJ whole genome shotgun (WGS) entry which is preliminary data.</text>
</comment>
<gene>
    <name evidence="2" type="ORF">B0A48_05512</name>
</gene>
<evidence type="ECO:0000313" key="2">
    <source>
        <dbReference type="EMBL" id="OQO11256.1"/>
    </source>
</evidence>
<organism evidence="2 3">
    <name type="scientific">Cryoendolithus antarcticus</name>
    <dbReference type="NCBI Taxonomy" id="1507870"/>
    <lineage>
        <taxon>Eukaryota</taxon>
        <taxon>Fungi</taxon>
        <taxon>Dikarya</taxon>
        <taxon>Ascomycota</taxon>
        <taxon>Pezizomycotina</taxon>
        <taxon>Dothideomycetes</taxon>
        <taxon>Dothideomycetidae</taxon>
        <taxon>Cladosporiales</taxon>
        <taxon>Cladosporiaceae</taxon>
        <taxon>Cryoendolithus</taxon>
    </lineage>
</organism>
<sequence>MGDTKVINATADWGTAADELLDTLSLAQHADDVLQERDSDFAPSNAGLMSLVPIEVSELVHGQRAFGRRMTLQNETAEYGEGCSMICHGDEEILVHSFITYPFGRTSTSLPTGTLIDIKEPFMRKMDAGKIISVHHPTDMVYWPQHARLDHLRDPSISARLRTSEYMALGNAALLKNAPLTAAQLYKCARTSATSELNSSATITDTLRADYEQALSKEMFSYIRCGRFSVARSSLASLKPNEPETLKHYQQLARLGITVSSGLGCWDSALTLATDLIDQNADQSGSIALAQQMQSRVDEQLHGTYDFNAIMQQADRNLAIVDIADYAAKIEQRSSEVSGNGLFSKAAICPGSLLLFEKAFALTQPSERALVWKMELTEPGCRNRANTLLDKMADKSMSELEHWQGLFELYSGDTDGPAVEVDGVGIFDMYASRFNHSCVPNAQWGWVSNIMVVHASRPIAEGEELTTSYTAANQPYDKRKAALAQNGFSCTCPLCKADLSLISAQRVARKVLDKLPTRFSTVQGHDLAKVAQATLHAFSTHLPTAYPAELYASQNLPVPLLAGPLVALAHMTLGPSVSAWRSAPLSARAKATTYLHACLSLSLQVDRAYARSTSYCELLYKPHSQARFIGILALMALAELAHLSPKAKDKSRCAPLKWLAKQMYRIDYGEDVSFPTKHQAYACKDIEPDMGERPGEDEWGKCVEEAKEKGKAAWEFWKATK</sequence>
<dbReference type="OrthoDB" id="265717at2759"/>
<dbReference type="Proteomes" id="UP000192596">
    <property type="component" value="Unassembled WGS sequence"/>
</dbReference>
<dbReference type="InterPro" id="IPR001214">
    <property type="entry name" value="SET_dom"/>
</dbReference>
<keyword evidence="3" id="KW-1185">Reference proteome</keyword>
<dbReference type="PROSITE" id="PS50280">
    <property type="entry name" value="SET"/>
    <property type="match status" value="1"/>
</dbReference>
<dbReference type="InterPro" id="IPR046341">
    <property type="entry name" value="SET_dom_sf"/>
</dbReference>
<dbReference type="EMBL" id="NAJO01000007">
    <property type="protein sequence ID" value="OQO11256.1"/>
    <property type="molecule type" value="Genomic_DNA"/>
</dbReference>
<dbReference type="CDD" id="cd20071">
    <property type="entry name" value="SET_SMYD"/>
    <property type="match status" value="1"/>
</dbReference>
<dbReference type="SUPFAM" id="SSF82199">
    <property type="entry name" value="SET domain"/>
    <property type="match status" value="1"/>
</dbReference>
<dbReference type="SMART" id="SM00317">
    <property type="entry name" value="SET"/>
    <property type="match status" value="1"/>
</dbReference>
<evidence type="ECO:0000259" key="1">
    <source>
        <dbReference type="PROSITE" id="PS50280"/>
    </source>
</evidence>
<feature type="domain" description="SET" evidence="1">
    <location>
        <begin position="328"/>
        <end position="470"/>
    </location>
</feature>
<accession>A0A1V8TIR7</accession>
<evidence type="ECO:0000313" key="3">
    <source>
        <dbReference type="Proteomes" id="UP000192596"/>
    </source>
</evidence>
<dbReference type="InParanoid" id="A0A1V8TIR7"/>
<dbReference type="PANTHER" id="PTHR47643:SF2">
    <property type="entry name" value="TPR DOMAIN PROTEIN (AFU_ORTHOLOGUE AFUA_5G12710)"/>
    <property type="match status" value="1"/>
</dbReference>
<reference evidence="3" key="1">
    <citation type="submission" date="2017-03" db="EMBL/GenBank/DDBJ databases">
        <title>Genomes of endolithic fungi from Antarctica.</title>
        <authorList>
            <person name="Coleine C."/>
            <person name="Masonjones S."/>
            <person name="Stajich J.E."/>
        </authorList>
    </citation>
    <scope>NUCLEOTIDE SEQUENCE [LARGE SCALE GENOMIC DNA]</scope>
    <source>
        <strain evidence="3">CCFEE 5527</strain>
    </source>
</reference>
<proteinExistence type="predicted"/>
<dbReference type="STRING" id="1507870.A0A1V8TIR7"/>
<protein>
    <recommendedName>
        <fullName evidence="1">SET domain-containing protein</fullName>
    </recommendedName>
</protein>
<name>A0A1V8TIR7_9PEZI</name>
<dbReference type="Gene3D" id="2.170.270.10">
    <property type="entry name" value="SET domain"/>
    <property type="match status" value="1"/>
</dbReference>
<dbReference type="InterPro" id="IPR053209">
    <property type="entry name" value="Gramillin-biosynth_MTr"/>
</dbReference>